<name>E3ME35_CAERE</name>
<protein>
    <submittedName>
        <fullName evidence="1">Uncharacterized protein</fullName>
    </submittedName>
</protein>
<reference evidence="1" key="1">
    <citation type="submission" date="2007-07" db="EMBL/GenBank/DDBJ databases">
        <title>PCAP assembly of the Caenorhabditis remanei genome.</title>
        <authorList>
            <consortium name="The Caenorhabditis remanei Sequencing Consortium"/>
            <person name="Wilson R.K."/>
        </authorList>
    </citation>
    <scope>NUCLEOTIDE SEQUENCE [LARGE SCALE GENOMIC DNA]</scope>
    <source>
        <strain evidence="1">PB4641</strain>
    </source>
</reference>
<proteinExistence type="predicted"/>
<keyword evidence="2" id="KW-1185">Reference proteome</keyword>
<accession>E3ME35</accession>
<organism evidence="2">
    <name type="scientific">Caenorhabditis remanei</name>
    <name type="common">Caenorhabditis vulgaris</name>
    <dbReference type="NCBI Taxonomy" id="31234"/>
    <lineage>
        <taxon>Eukaryota</taxon>
        <taxon>Metazoa</taxon>
        <taxon>Ecdysozoa</taxon>
        <taxon>Nematoda</taxon>
        <taxon>Chromadorea</taxon>
        <taxon>Rhabditida</taxon>
        <taxon>Rhabditina</taxon>
        <taxon>Rhabditomorpha</taxon>
        <taxon>Rhabditoidea</taxon>
        <taxon>Rhabditidae</taxon>
        <taxon>Peloderinae</taxon>
        <taxon>Caenorhabditis</taxon>
    </lineage>
</organism>
<dbReference type="Proteomes" id="UP000008281">
    <property type="component" value="Unassembled WGS sequence"/>
</dbReference>
<evidence type="ECO:0000313" key="2">
    <source>
        <dbReference type="Proteomes" id="UP000008281"/>
    </source>
</evidence>
<dbReference type="EMBL" id="DS268438">
    <property type="protein sequence ID" value="EFO99412.1"/>
    <property type="molecule type" value="Genomic_DNA"/>
</dbReference>
<dbReference type="AlphaFoldDB" id="E3ME35"/>
<sequence>MYAYNKYTVNMNQRRRTHYKKNWSEMVFDCQPPVEVDTYSQTKPVIYSNTSVGSLSARDGLEILKIDVVLF</sequence>
<gene>
    <name evidence="1" type="ORF">CRE_22422</name>
</gene>
<dbReference type="HOGENOM" id="CLU_2742479_0_0_1"/>
<dbReference type="InParanoid" id="E3ME35"/>
<evidence type="ECO:0000313" key="1">
    <source>
        <dbReference type="EMBL" id="EFO99412.1"/>
    </source>
</evidence>